<evidence type="ECO:0000313" key="3">
    <source>
        <dbReference type="Proteomes" id="UP001597024"/>
    </source>
</evidence>
<dbReference type="EMBL" id="JBHTHX010000196">
    <property type="protein sequence ID" value="MFD0884608.1"/>
    <property type="molecule type" value="Genomic_DNA"/>
</dbReference>
<feature type="region of interest" description="Disordered" evidence="1">
    <location>
        <begin position="131"/>
        <end position="152"/>
    </location>
</feature>
<dbReference type="Proteomes" id="UP001597024">
    <property type="component" value="Unassembled WGS sequence"/>
</dbReference>
<reference evidence="3" key="1">
    <citation type="journal article" date="2019" name="Int. J. Syst. Evol. Microbiol.">
        <title>The Global Catalogue of Microorganisms (GCM) 10K type strain sequencing project: providing services to taxonomists for standard genome sequencing and annotation.</title>
        <authorList>
            <consortium name="The Broad Institute Genomics Platform"/>
            <consortium name="The Broad Institute Genome Sequencing Center for Infectious Disease"/>
            <person name="Wu L."/>
            <person name="Ma J."/>
        </authorList>
    </citation>
    <scope>NUCLEOTIDE SEQUENCE [LARGE SCALE GENOMIC DNA]</scope>
    <source>
        <strain evidence="3">CCUG 62974</strain>
    </source>
</reference>
<name>A0ABW3DLF5_9ACTN</name>
<proteinExistence type="predicted"/>
<accession>A0ABW3DLF5</accession>
<organism evidence="2 3">
    <name type="scientific">Streptosporangium algeriense</name>
    <dbReference type="NCBI Taxonomy" id="1682748"/>
    <lineage>
        <taxon>Bacteria</taxon>
        <taxon>Bacillati</taxon>
        <taxon>Actinomycetota</taxon>
        <taxon>Actinomycetes</taxon>
        <taxon>Streptosporangiales</taxon>
        <taxon>Streptosporangiaceae</taxon>
        <taxon>Streptosporangium</taxon>
    </lineage>
</organism>
<feature type="non-terminal residue" evidence="2">
    <location>
        <position position="152"/>
    </location>
</feature>
<evidence type="ECO:0000313" key="2">
    <source>
        <dbReference type="EMBL" id="MFD0884608.1"/>
    </source>
</evidence>
<gene>
    <name evidence="2" type="ORF">ACFQ08_08585</name>
</gene>
<keyword evidence="3" id="KW-1185">Reference proteome</keyword>
<comment type="caution">
    <text evidence="2">The sequence shown here is derived from an EMBL/GenBank/DDBJ whole genome shotgun (WGS) entry which is preliminary data.</text>
</comment>
<protein>
    <submittedName>
        <fullName evidence="2">Uncharacterized protein</fullName>
    </submittedName>
</protein>
<sequence>MFNFSQPSAASDFRAKDHVGHLLLVYVRELRKDIVTTYGTSDAIACDVVVLTDPNGPRCEPGVLLFQKPLIGSLTNSIGKDPVLARLGQGTAKPGQSAPYLLNPFTEQDAAFATQYLNSVGGNPFPAAASTFQAPAPAPAHAPLPQPAPVPQ</sequence>
<feature type="compositionally biased region" description="Pro residues" evidence="1">
    <location>
        <begin position="136"/>
        <end position="152"/>
    </location>
</feature>
<evidence type="ECO:0000256" key="1">
    <source>
        <dbReference type="SAM" id="MobiDB-lite"/>
    </source>
</evidence>